<dbReference type="InterPro" id="IPR045851">
    <property type="entry name" value="AMP-bd_C_sf"/>
</dbReference>
<keyword evidence="7" id="KW-1185">Reference proteome</keyword>
<dbReference type="InterPro" id="IPR020845">
    <property type="entry name" value="AMP-binding_CS"/>
</dbReference>
<evidence type="ECO:0000256" key="4">
    <source>
        <dbReference type="ARBA" id="ARBA00024484"/>
    </source>
</evidence>
<dbReference type="InterPro" id="IPR042099">
    <property type="entry name" value="ANL_N_sf"/>
</dbReference>
<proteinExistence type="predicted"/>
<accession>A0A8A4TQA7</accession>
<organism evidence="6 7">
    <name type="scientific">Sulfidibacter corallicola</name>
    <dbReference type="NCBI Taxonomy" id="2818388"/>
    <lineage>
        <taxon>Bacteria</taxon>
        <taxon>Pseudomonadati</taxon>
        <taxon>Acidobacteriota</taxon>
        <taxon>Holophagae</taxon>
        <taxon>Acanthopleuribacterales</taxon>
        <taxon>Acanthopleuribacteraceae</taxon>
        <taxon>Sulfidibacter</taxon>
    </lineage>
</organism>
<evidence type="ECO:0000256" key="2">
    <source>
        <dbReference type="ARBA" id="ARBA00022832"/>
    </source>
</evidence>
<dbReference type="RefSeq" id="WP_237378386.1">
    <property type="nucleotide sequence ID" value="NZ_CP071793.1"/>
</dbReference>
<dbReference type="AlphaFoldDB" id="A0A8A4TQA7"/>
<dbReference type="Gene3D" id="3.40.50.12780">
    <property type="entry name" value="N-terminal domain of ligase-like"/>
    <property type="match status" value="2"/>
</dbReference>
<dbReference type="InterPro" id="IPR000873">
    <property type="entry name" value="AMP-dep_synth/lig_dom"/>
</dbReference>
<comment type="catalytic activity">
    <reaction evidence="4">
        <text>a long-chain fatty acid + ATP + CoA = a long-chain fatty acyl-CoA + AMP + diphosphate</text>
        <dbReference type="Rhea" id="RHEA:15421"/>
        <dbReference type="ChEBI" id="CHEBI:30616"/>
        <dbReference type="ChEBI" id="CHEBI:33019"/>
        <dbReference type="ChEBI" id="CHEBI:57287"/>
        <dbReference type="ChEBI" id="CHEBI:57560"/>
        <dbReference type="ChEBI" id="CHEBI:83139"/>
        <dbReference type="ChEBI" id="CHEBI:456215"/>
        <dbReference type="EC" id="6.2.1.3"/>
    </reaction>
    <physiologicalReaction direction="left-to-right" evidence="4">
        <dbReference type="Rhea" id="RHEA:15422"/>
    </physiologicalReaction>
</comment>
<gene>
    <name evidence="6" type="ORF">J3U87_24405</name>
</gene>
<evidence type="ECO:0000313" key="6">
    <source>
        <dbReference type="EMBL" id="QTD48735.1"/>
    </source>
</evidence>
<dbReference type="PANTHER" id="PTHR43272:SF32">
    <property type="entry name" value="AMP-DEPENDENT SYNTHETASE_LIGASE DOMAIN-CONTAINING PROTEIN"/>
    <property type="match status" value="1"/>
</dbReference>
<dbReference type="Gene3D" id="3.30.300.30">
    <property type="match status" value="1"/>
</dbReference>
<dbReference type="SUPFAM" id="SSF56801">
    <property type="entry name" value="Acetyl-CoA synthetase-like"/>
    <property type="match status" value="1"/>
</dbReference>
<dbReference type="GO" id="GO:0004467">
    <property type="term" value="F:long-chain fatty acid-CoA ligase activity"/>
    <property type="evidence" value="ECO:0007669"/>
    <property type="project" value="UniProtKB-EC"/>
</dbReference>
<dbReference type="GO" id="GO:0016020">
    <property type="term" value="C:membrane"/>
    <property type="evidence" value="ECO:0007669"/>
    <property type="project" value="TreeGrafter"/>
</dbReference>
<reference evidence="6" key="1">
    <citation type="submission" date="2021-03" db="EMBL/GenBank/DDBJ databases">
        <title>Acanthopleuribacteraceae sp. M133.</title>
        <authorList>
            <person name="Wang G."/>
        </authorList>
    </citation>
    <scope>NUCLEOTIDE SEQUENCE</scope>
    <source>
        <strain evidence="6">M133</strain>
    </source>
</reference>
<keyword evidence="3" id="KW-0443">Lipid metabolism</keyword>
<dbReference type="PROSITE" id="PS00455">
    <property type="entry name" value="AMP_BINDING"/>
    <property type="match status" value="1"/>
</dbReference>
<dbReference type="Proteomes" id="UP000663929">
    <property type="component" value="Chromosome"/>
</dbReference>
<dbReference type="CDD" id="cd05907">
    <property type="entry name" value="VL_LC_FACS_like"/>
    <property type="match status" value="1"/>
</dbReference>
<dbReference type="Pfam" id="PF00501">
    <property type="entry name" value="AMP-binding"/>
    <property type="match status" value="1"/>
</dbReference>
<dbReference type="PANTHER" id="PTHR43272">
    <property type="entry name" value="LONG-CHAIN-FATTY-ACID--COA LIGASE"/>
    <property type="match status" value="1"/>
</dbReference>
<feature type="domain" description="AMP-dependent synthetase/ligase" evidence="5">
    <location>
        <begin position="10"/>
        <end position="412"/>
    </location>
</feature>
<keyword evidence="1 6" id="KW-0436">Ligase</keyword>
<sequence>MFFETCEKYKKPDAVMVKRDGAFQPVSHKAWRDRVIHFGRGLMTLGVQAKDHVAILAESSFDWTVADLGIISSGAVDVPIYPTLTGEQAAWILNNSDSIGLIVSNRAQAEKINVVRGHLPMIRFIIVMDGDCPEGTMSMAEVEEKGRTADNEVDYNKRWTHIQSDQLLTIVYTSGTTGNPKGVMLSHDNLISNIMSCIQICPFGAEDIHLSHLPLSHVLERMGGYYLTLYAGTTIAFAESIETLSDDMRDVRPTVLFSVPRLFEKIYTRVITGARDAGLPKRMIFRWAMGVGKKAVPKLTQGQQPEGFLAKRWKLADKLVYEKIRERTGGRLKYMIAGGAKLSAEIAEMFIGMGMTIVEGYGLTETSPVLTINLPEHNKPGSVGPPVPDVELVIAGDGEILARGPNVMMGYYKNPEATQEAIRDGWIYTGDIGHMDEEGFITVTDRKKDLIITSGGKNIAPQPLENALKLSPFIEQAVIVGNDRNFIAALIVPPWETIQDWARSFGWSTEPEKLVGEEEFRDFLANEITDKMKHFAKYEQVKKFEILTRPFTLETGELTPSMKVKRKVVAEKFKKEIEGLYV</sequence>
<protein>
    <submittedName>
        <fullName evidence="6">Long-chain fatty acid--CoA ligase</fullName>
    </submittedName>
</protein>
<evidence type="ECO:0000259" key="5">
    <source>
        <dbReference type="Pfam" id="PF00501"/>
    </source>
</evidence>
<dbReference type="Pfam" id="PF23562">
    <property type="entry name" value="AMP-binding_C_3"/>
    <property type="match status" value="1"/>
</dbReference>
<name>A0A8A4TQA7_SULCO</name>
<dbReference type="EMBL" id="CP071793">
    <property type="protein sequence ID" value="QTD48735.1"/>
    <property type="molecule type" value="Genomic_DNA"/>
</dbReference>
<dbReference type="KEGG" id="scor:J3U87_24405"/>
<evidence type="ECO:0000256" key="1">
    <source>
        <dbReference type="ARBA" id="ARBA00022598"/>
    </source>
</evidence>
<keyword evidence="2" id="KW-0276">Fatty acid metabolism</keyword>
<evidence type="ECO:0000256" key="3">
    <source>
        <dbReference type="ARBA" id="ARBA00023098"/>
    </source>
</evidence>
<evidence type="ECO:0000313" key="7">
    <source>
        <dbReference type="Proteomes" id="UP000663929"/>
    </source>
</evidence>